<dbReference type="AlphaFoldDB" id="A0A840TVS1"/>
<evidence type="ECO:0000256" key="6">
    <source>
        <dbReference type="ARBA" id="ARBA00038076"/>
    </source>
</evidence>
<proteinExistence type="inferred from homology"/>
<dbReference type="InterPro" id="IPR003838">
    <property type="entry name" value="ABC3_permease_C"/>
</dbReference>
<dbReference type="EMBL" id="JACHGF010000006">
    <property type="protein sequence ID" value="MBB5285717.1"/>
    <property type="molecule type" value="Genomic_DNA"/>
</dbReference>
<dbReference type="GO" id="GO:0022857">
    <property type="term" value="F:transmembrane transporter activity"/>
    <property type="evidence" value="ECO:0007669"/>
    <property type="project" value="TreeGrafter"/>
</dbReference>
<dbReference type="InterPro" id="IPR025857">
    <property type="entry name" value="MacB_PCD"/>
</dbReference>
<evidence type="ECO:0000256" key="1">
    <source>
        <dbReference type="ARBA" id="ARBA00004651"/>
    </source>
</evidence>
<comment type="subcellular location">
    <subcellularLocation>
        <location evidence="1">Cell membrane</location>
        <topology evidence="1">Multi-pass membrane protein</topology>
    </subcellularLocation>
</comment>
<evidence type="ECO:0000259" key="9">
    <source>
        <dbReference type="Pfam" id="PF12704"/>
    </source>
</evidence>
<evidence type="ECO:0000259" key="8">
    <source>
        <dbReference type="Pfam" id="PF02687"/>
    </source>
</evidence>
<evidence type="ECO:0000313" key="10">
    <source>
        <dbReference type="EMBL" id="MBB5285717.1"/>
    </source>
</evidence>
<feature type="domain" description="MacB-like periplasmic core" evidence="9">
    <location>
        <begin position="23"/>
        <end position="214"/>
    </location>
</feature>
<evidence type="ECO:0000256" key="2">
    <source>
        <dbReference type="ARBA" id="ARBA00022475"/>
    </source>
</evidence>
<reference evidence="10 11" key="1">
    <citation type="submission" date="2020-08" db="EMBL/GenBank/DDBJ databases">
        <title>Genomic Encyclopedia of Type Strains, Phase IV (KMG-IV): sequencing the most valuable type-strain genomes for metagenomic binning, comparative biology and taxonomic classification.</title>
        <authorList>
            <person name="Goeker M."/>
        </authorList>
    </citation>
    <scope>NUCLEOTIDE SEQUENCE [LARGE SCALE GENOMIC DNA]</scope>
    <source>
        <strain evidence="10 11">DSM 105074</strain>
    </source>
</reference>
<accession>A0A840TVS1</accession>
<feature type="transmembrane region" description="Helical" evidence="7">
    <location>
        <begin position="366"/>
        <end position="388"/>
    </location>
</feature>
<sequence>MLKKTLLSFALAAQTIRTRFFHTVLSVLGIVIGVAALVSTLSLIDGLEEYANEQISQTTSLKAIAIYTKPFKTINNVRVPKENFAMLSPAQINQLHASLSQPSQPYMVVSQGNEVTMPGDTQRIGAMISGTLPTLQPNTKLTQGRTFTAEELTAQKPVALVNESFLRQRKSTSPPLGQTIRTPQGELTIVGVVASDTTRPAQVFMPASLYPLEQLRSLRVDYAFEAGQVEQVPLLKKEMQDWLKKNSPQGGEDFEIVTNEFRVEQAAQGFLVFRIIMGFIVGLSVLVGGIGVMNVLLISVTERTSEIGVRKAVGAKKRDILLQFLSESITVSTFGSLMGLVLGVLATMAFVPIVKTFAKVPFQAAYTLNTFLIISVIAVLIGVIFGTYPALRAANLDPIEAIRRE</sequence>
<evidence type="ECO:0000256" key="4">
    <source>
        <dbReference type="ARBA" id="ARBA00022989"/>
    </source>
</evidence>
<dbReference type="PANTHER" id="PTHR30572:SF4">
    <property type="entry name" value="ABC TRANSPORTER PERMEASE YTRF"/>
    <property type="match status" value="1"/>
</dbReference>
<comment type="caution">
    <text evidence="10">The sequence shown here is derived from an EMBL/GenBank/DDBJ whole genome shotgun (WGS) entry which is preliminary data.</text>
</comment>
<feature type="domain" description="ABC3 transporter permease C-terminal" evidence="8">
    <location>
        <begin position="279"/>
        <end position="398"/>
    </location>
</feature>
<gene>
    <name evidence="10" type="ORF">HNQ92_003877</name>
</gene>
<dbReference type="GO" id="GO:0005886">
    <property type="term" value="C:plasma membrane"/>
    <property type="evidence" value="ECO:0007669"/>
    <property type="project" value="UniProtKB-SubCell"/>
</dbReference>
<comment type="similarity">
    <text evidence="6">Belongs to the ABC-4 integral membrane protein family.</text>
</comment>
<keyword evidence="3 7" id="KW-0812">Transmembrane</keyword>
<organism evidence="10 11">
    <name type="scientific">Rhabdobacter roseus</name>
    <dbReference type="NCBI Taxonomy" id="1655419"/>
    <lineage>
        <taxon>Bacteria</taxon>
        <taxon>Pseudomonadati</taxon>
        <taxon>Bacteroidota</taxon>
        <taxon>Cytophagia</taxon>
        <taxon>Cytophagales</taxon>
        <taxon>Cytophagaceae</taxon>
        <taxon>Rhabdobacter</taxon>
    </lineage>
</organism>
<feature type="transmembrane region" description="Helical" evidence="7">
    <location>
        <begin position="27"/>
        <end position="47"/>
    </location>
</feature>
<protein>
    <submittedName>
        <fullName evidence="10">Putative ABC transport system permease protein</fullName>
    </submittedName>
</protein>
<name>A0A840TVS1_9BACT</name>
<dbReference type="PANTHER" id="PTHR30572">
    <property type="entry name" value="MEMBRANE COMPONENT OF TRANSPORTER-RELATED"/>
    <property type="match status" value="1"/>
</dbReference>
<evidence type="ECO:0000256" key="7">
    <source>
        <dbReference type="SAM" id="Phobius"/>
    </source>
</evidence>
<evidence type="ECO:0000313" key="11">
    <source>
        <dbReference type="Proteomes" id="UP000557307"/>
    </source>
</evidence>
<feature type="transmembrane region" description="Helical" evidence="7">
    <location>
        <begin position="271"/>
        <end position="298"/>
    </location>
</feature>
<evidence type="ECO:0000256" key="3">
    <source>
        <dbReference type="ARBA" id="ARBA00022692"/>
    </source>
</evidence>
<dbReference type="Pfam" id="PF02687">
    <property type="entry name" value="FtsX"/>
    <property type="match status" value="1"/>
</dbReference>
<feature type="transmembrane region" description="Helical" evidence="7">
    <location>
        <begin position="334"/>
        <end position="354"/>
    </location>
</feature>
<dbReference type="Pfam" id="PF12704">
    <property type="entry name" value="MacB_PCD"/>
    <property type="match status" value="1"/>
</dbReference>
<keyword evidence="11" id="KW-1185">Reference proteome</keyword>
<dbReference type="InterPro" id="IPR050250">
    <property type="entry name" value="Macrolide_Exporter_MacB"/>
</dbReference>
<dbReference type="Proteomes" id="UP000557307">
    <property type="component" value="Unassembled WGS sequence"/>
</dbReference>
<keyword evidence="5 7" id="KW-0472">Membrane</keyword>
<keyword evidence="2" id="KW-1003">Cell membrane</keyword>
<dbReference type="RefSeq" id="WP_184176143.1">
    <property type="nucleotide sequence ID" value="NZ_JACHGF010000006.1"/>
</dbReference>
<evidence type="ECO:0000256" key="5">
    <source>
        <dbReference type="ARBA" id="ARBA00023136"/>
    </source>
</evidence>
<keyword evidence="4 7" id="KW-1133">Transmembrane helix</keyword>